<dbReference type="Gene3D" id="3.90.1150.10">
    <property type="entry name" value="Aspartate Aminotransferase, domain 1"/>
    <property type="match status" value="1"/>
</dbReference>
<dbReference type="CDD" id="cd00616">
    <property type="entry name" value="AHBA_syn"/>
    <property type="match status" value="1"/>
</dbReference>
<dbReference type="OrthoDB" id="9768668at2"/>
<comment type="pathway">
    <text evidence="2">Bacterial outer membrane biogenesis; LPS O-antigen biosynthesis.</text>
</comment>
<evidence type="ECO:0000256" key="7">
    <source>
        <dbReference type="ARBA" id="ARBA00051587"/>
    </source>
</evidence>
<keyword evidence="3 13" id="KW-0032">Aminotransferase</keyword>
<evidence type="ECO:0000256" key="8">
    <source>
        <dbReference type="ARBA" id="ARBA00066317"/>
    </source>
</evidence>
<dbReference type="AlphaFoldDB" id="A0A5N7MT52"/>
<dbReference type="GO" id="GO:0102933">
    <property type="term" value="F:GDP-4-dehydro-6-deoxy-D-mannose-4-aminotransferase activity"/>
    <property type="evidence" value="ECO:0007669"/>
    <property type="project" value="UniProtKB-EC"/>
</dbReference>
<evidence type="ECO:0000256" key="11">
    <source>
        <dbReference type="PIRSR" id="PIRSR000390-2"/>
    </source>
</evidence>
<comment type="similarity">
    <text evidence="6 12">Belongs to the DegT/DnrJ/EryC1 family.</text>
</comment>
<protein>
    <recommendedName>
        <fullName evidence="9">GDP-perosamine synthase</fullName>
        <ecNumber evidence="8">2.6.1.102</ecNumber>
    </recommendedName>
</protein>
<dbReference type="InterPro" id="IPR015424">
    <property type="entry name" value="PyrdxlP-dep_Trfase"/>
</dbReference>
<evidence type="ECO:0000256" key="5">
    <source>
        <dbReference type="ARBA" id="ARBA00022898"/>
    </source>
</evidence>
<evidence type="ECO:0000313" key="13">
    <source>
        <dbReference type="EMBL" id="MPR29830.1"/>
    </source>
</evidence>
<dbReference type="PANTHER" id="PTHR30244:SF34">
    <property type="entry name" value="DTDP-4-AMINO-4,6-DIDEOXYGALACTOSE TRANSAMINASE"/>
    <property type="match status" value="1"/>
</dbReference>
<accession>A0A5N7MT52</accession>
<comment type="caution">
    <text evidence="13">The sequence shown here is derived from an EMBL/GenBank/DDBJ whole genome shotgun (WGS) entry which is preliminary data.</text>
</comment>
<dbReference type="InterPro" id="IPR000653">
    <property type="entry name" value="DegT/StrS_aminotransferase"/>
</dbReference>
<dbReference type="InterPro" id="IPR015421">
    <property type="entry name" value="PyrdxlP-dep_Trfase_major"/>
</dbReference>
<dbReference type="GO" id="GO:0030170">
    <property type="term" value="F:pyridoxal phosphate binding"/>
    <property type="evidence" value="ECO:0007669"/>
    <property type="project" value="TreeGrafter"/>
</dbReference>
<dbReference type="GO" id="GO:0000271">
    <property type="term" value="P:polysaccharide biosynthetic process"/>
    <property type="evidence" value="ECO:0007669"/>
    <property type="project" value="TreeGrafter"/>
</dbReference>
<evidence type="ECO:0000256" key="3">
    <source>
        <dbReference type="ARBA" id="ARBA00022576"/>
    </source>
</evidence>
<evidence type="ECO:0000313" key="14">
    <source>
        <dbReference type="Proteomes" id="UP000403266"/>
    </source>
</evidence>
<dbReference type="Pfam" id="PF01041">
    <property type="entry name" value="DegT_DnrJ_EryC1"/>
    <property type="match status" value="1"/>
</dbReference>
<reference evidence="13 14" key="1">
    <citation type="journal article" date="2019" name="Syst. Appl. Microbiol.">
        <title>Microvirga tunisiensis sp. nov., a root nodule symbiotic bacterium isolated from Lupinus micranthus and L. luteus grown in Northern Tunisia.</title>
        <authorList>
            <person name="Msaddak A."/>
            <person name="Rejili M."/>
            <person name="Duran D."/>
            <person name="Mars M."/>
            <person name="Palacios J.M."/>
            <person name="Ruiz-Argueso T."/>
            <person name="Rey L."/>
            <person name="Imperial J."/>
        </authorList>
    </citation>
    <scope>NUCLEOTIDE SEQUENCE [LARGE SCALE GENOMIC DNA]</scope>
    <source>
        <strain evidence="13 14">Lmie10</strain>
    </source>
</reference>
<evidence type="ECO:0000256" key="12">
    <source>
        <dbReference type="RuleBase" id="RU004508"/>
    </source>
</evidence>
<evidence type="ECO:0000256" key="2">
    <source>
        <dbReference type="ARBA" id="ARBA00005125"/>
    </source>
</evidence>
<dbReference type="PIRSF" id="PIRSF000390">
    <property type="entry name" value="PLP_StrS"/>
    <property type="match status" value="1"/>
</dbReference>
<feature type="active site" description="Proton acceptor" evidence="10">
    <location>
        <position position="183"/>
    </location>
</feature>
<evidence type="ECO:0000256" key="6">
    <source>
        <dbReference type="ARBA" id="ARBA00037999"/>
    </source>
</evidence>
<dbReference type="InterPro" id="IPR015422">
    <property type="entry name" value="PyrdxlP-dep_Trfase_small"/>
</dbReference>
<dbReference type="EC" id="2.6.1.102" evidence="8"/>
<dbReference type="Gene3D" id="3.40.640.10">
    <property type="entry name" value="Type I PLP-dependent aspartate aminotransferase-like (Major domain)"/>
    <property type="match status" value="1"/>
</dbReference>
<evidence type="ECO:0000256" key="1">
    <source>
        <dbReference type="ARBA" id="ARBA00001933"/>
    </source>
</evidence>
<proteinExistence type="inferred from homology"/>
<dbReference type="EMBL" id="VOSK01000275">
    <property type="protein sequence ID" value="MPR29830.1"/>
    <property type="molecule type" value="Genomic_DNA"/>
</dbReference>
<dbReference type="Proteomes" id="UP000403266">
    <property type="component" value="Unassembled WGS sequence"/>
</dbReference>
<name>A0A5N7MT52_9HYPH</name>
<evidence type="ECO:0000256" key="9">
    <source>
        <dbReference type="ARBA" id="ARBA00074221"/>
    </source>
</evidence>
<comment type="catalytic activity">
    <reaction evidence="7">
        <text>GDP-alpha-D-perosamine + 2-oxoglutarate = GDP-4-dehydro-alpha-D-rhamnose + L-glutamate</text>
        <dbReference type="Rhea" id="RHEA:36779"/>
        <dbReference type="ChEBI" id="CHEBI:16810"/>
        <dbReference type="ChEBI" id="CHEBI:29985"/>
        <dbReference type="ChEBI" id="CHEBI:57964"/>
        <dbReference type="ChEBI" id="CHEBI:73996"/>
        <dbReference type="EC" id="2.6.1.102"/>
    </reaction>
</comment>
<dbReference type="FunFam" id="3.40.640.10:FF:000090">
    <property type="entry name" value="Pyridoxal phosphate-dependent aminotransferase"/>
    <property type="match status" value="1"/>
</dbReference>
<feature type="modified residue" description="N6-(pyridoxal phosphate)lysine" evidence="11">
    <location>
        <position position="183"/>
    </location>
</feature>
<comment type="cofactor">
    <cofactor evidence="1">
        <name>pyridoxal 5'-phosphate</name>
        <dbReference type="ChEBI" id="CHEBI:597326"/>
    </cofactor>
</comment>
<evidence type="ECO:0000256" key="10">
    <source>
        <dbReference type="PIRSR" id="PIRSR000390-1"/>
    </source>
</evidence>
<keyword evidence="5 11" id="KW-0663">Pyridoxal phosphate</keyword>
<keyword evidence="4 13" id="KW-0808">Transferase</keyword>
<keyword evidence="14" id="KW-1185">Reference proteome</keyword>
<sequence>MISIPVYRPHFTGKEREYVLDCLDSGWISSRGEYIARFEDACRSFIGAEHALSVCNGTVALHLALLACGIGPGDEVIVPTLTYIASANAIRYVGATPVFVESMPDTWQVDPADVERKITSRTKAIMAVHLYGCPCDMTRLCDLAQRYHIKLIEDAAEAFGTRWHGRHVGTFGDVSTFSFFGNKTITTGEGGLVVCQDPAMSEHIGLLKSQYASPHRRYWHEDIGYNYRMTNITAAIGLAQVEKADEILAAKRRLARSYEQKLADLPISFHNEPAGATHSYWMVSFLVPSAEDREPLRDHLEKMGIETRPFFYPAHTMPMYADPRRPNSAFPVAIDLGARGLNLPSFPDLTDDEIESVAEAVRSYFEMSR</sequence>
<evidence type="ECO:0000256" key="4">
    <source>
        <dbReference type="ARBA" id="ARBA00022679"/>
    </source>
</evidence>
<organism evidence="13 14">
    <name type="scientific">Microvirga tunisiensis</name>
    <dbReference type="NCBI Taxonomy" id="2108360"/>
    <lineage>
        <taxon>Bacteria</taxon>
        <taxon>Pseudomonadati</taxon>
        <taxon>Pseudomonadota</taxon>
        <taxon>Alphaproteobacteria</taxon>
        <taxon>Hyphomicrobiales</taxon>
        <taxon>Methylobacteriaceae</taxon>
        <taxon>Microvirga</taxon>
    </lineage>
</organism>
<dbReference type="SUPFAM" id="SSF53383">
    <property type="entry name" value="PLP-dependent transferases"/>
    <property type="match status" value="1"/>
</dbReference>
<gene>
    <name evidence="13" type="ORF">FS320_33380</name>
</gene>
<dbReference type="PANTHER" id="PTHR30244">
    <property type="entry name" value="TRANSAMINASE"/>
    <property type="match status" value="1"/>
</dbReference>